<name>A0AAD7FBW4_9AGAR</name>
<keyword evidence="3" id="KW-1185">Reference proteome</keyword>
<organism evidence="2 3">
    <name type="scientific">Roridomyces roridus</name>
    <dbReference type="NCBI Taxonomy" id="1738132"/>
    <lineage>
        <taxon>Eukaryota</taxon>
        <taxon>Fungi</taxon>
        <taxon>Dikarya</taxon>
        <taxon>Basidiomycota</taxon>
        <taxon>Agaricomycotina</taxon>
        <taxon>Agaricomycetes</taxon>
        <taxon>Agaricomycetidae</taxon>
        <taxon>Agaricales</taxon>
        <taxon>Marasmiineae</taxon>
        <taxon>Mycenaceae</taxon>
        <taxon>Roridomyces</taxon>
    </lineage>
</organism>
<gene>
    <name evidence="2" type="ORF">FB45DRAFT_875627</name>
</gene>
<protein>
    <submittedName>
        <fullName evidence="2">Uncharacterized protein</fullName>
    </submittedName>
</protein>
<sequence>MADESVRGGGCEIEGRIMGADQYNFLPPFASAAVQLATPVKPSCASLKQDAPLLQQFQASVFSQTPTNENVTQFVAMAIKIALDRIRVFSDPVDIMRRLTPSNSVDFEGKGSVPSYLRARDLLHTAYMTLLDLMEATHTALAKYFLCLRQSLENPEIPWNVAACQEALEAFADCGGYKFEYLGCILLRSFARDFGFMRRQRVRAEFSSLHTRAKENLHLLDENYKTLEQKMGQIVVIDENIPATMHPDLNIGLDALLWAEKVFEDVDLGLNKSRSWQKEGLSTKSSTRETRDALEAHTGTQSTLWRLGSIVDMNPVRDALDTNKSRSRQQMCK</sequence>
<dbReference type="Proteomes" id="UP001221142">
    <property type="component" value="Unassembled WGS sequence"/>
</dbReference>
<evidence type="ECO:0000256" key="1">
    <source>
        <dbReference type="SAM" id="MobiDB-lite"/>
    </source>
</evidence>
<feature type="compositionally biased region" description="Basic and acidic residues" evidence="1">
    <location>
        <begin position="286"/>
        <end position="295"/>
    </location>
</feature>
<reference evidence="2" key="1">
    <citation type="submission" date="2023-03" db="EMBL/GenBank/DDBJ databases">
        <title>Massive genome expansion in bonnet fungi (Mycena s.s.) driven by repeated elements and novel gene families across ecological guilds.</title>
        <authorList>
            <consortium name="Lawrence Berkeley National Laboratory"/>
            <person name="Harder C.B."/>
            <person name="Miyauchi S."/>
            <person name="Viragh M."/>
            <person name="Kuo A."/>
            <person name="Thoen E."/>
            <person name="Andreopoulos B."/>
            <person name="Lu D."/>
            <person name="Skrede I."/>
            <person name="Drula E."/>
            <person name="Henrissat B."/>
            <person name="Morin E."/>
            <person name="Kohler A."/>
            <person name="Barry K."/>
            <person name="LaButti K."/>
            <person name="Morin E."/>
            <person name="Salamov A."/>
            <person name="Lipzen A."/>
            <person name="Mereny Z."/>
            <person name="Hegedus B."/>
            <person name="Baldrian P."/>
            <person name="Stursova M."/>
            <person name="Weitz H."/>
            <person name="Taylor A."/>
            <person name="Grigoriev I.V."/>
            <person name="Nagy L.G."/>
            <person name="Martin F."/>
            <person name="Kauserud H."/>
        </authorList>
    </citation>
    <scope>NUCLEOTIDE SEQUENCE</scope>
    <source>
        <strain evidence="2">9284</strain>
    </source>
</reference>
<comment type="caution">
    <text evidence="2">The sequence shown here is derived from an EMBL/GenBank/DDBJ whole genome shotgun (WGS) entry which is preliminary data.</text>
</comment>
<dbReference type="EMBL" id="JARKIF010000034">
    <property type="protein sequence ID" value="KAJ7610909.1"/>
    <property type="molecule type" value="Genomic_DNA"/>
</dbReference>
<evidence type="ECO:0000313" key="3">
    <source>
        <dbReference type="Proteomes" id="UP001221142"/>
    </source>
</evidence>
<dbReference type="AlphaFoldDB" id="A0AAD7FBW4"/>
<feature type="region of interest" description="Disordered" evidence="1">
    <location>
        <begin position="279"/>
        <end position="298"/>
    </location>
</feature>
<accession>A0AAD7FBW4</accession>
<proteinExistence type="predicted"/>
<evidence type="ECO:0000313" key="2">
    <source>
        <dbReference type="EMBL" id="KAJ7610909.1"/>
    </source>
</evidence>